<accession>A0A7X6JYM0</accession>
<protein>
    <recommendedName>
        <fullName evidence="3">GNAT family N-acetyltransferase</fullName>
    </recommendedName>
</protein>
<dbReference type="Proteomes" id="UP000526408">
    <property type="component" value="Unassembled WGS sequence"/>
</dbReference>
<dbReference type="EMBL" id="JAAZQQ010000002">
    <property type="protein sequence ID" value="NKX44624.1"/>
    <property type="molecule type" value="Genomic_DNA"/>
</dbReference>
<dbReference type="AlphaFoldDB" id="A0A7X6JYM0"/>
<sequence>MAAEAVAATRALPGDLDLMRVDATTPAEALRALDALTRACEVLSPLGAFLRGAERPSAFLFARDRTGAAVGAAGAVAAAHPDHPRARRAWWGMLATTPDRRGEGIAQVLGALSLLAIRDTRRVDEVFTGIREGNTASEAICTRLGLAPTDERDLIAVDLQVLGAGRITK</sequence>
<evidence type="ECO:0000313" key="1">
    <source>
        <dbReference type="EMBL" id="NKX44624.1"/>
    </source>
</evidence>
<evidence type="ECO:0008006" key="3">
    <source>
        <dbReference type="Google" id="ProtNLM"/>
    </source>
</evidence>
<evidence type="ECO:0000313" key="2">
    <source>
        <dbReference type="Proteomes" id="UP000526408"/>
    </source>
</evidence>
<dbReference type="InterPro" id="IPR016181">
    <property type="entry name" value="Acyl_CoA_acyltransferase"/>
</dbReference>
<gene>
    <name evidence="1" type="ORF">HCU73_08485</name>
</gene>
<organism evidence="1 2">
    <name type="scientific">Roseicyclus persicicus</name>
    <dbReference type="NCBI Taxonomy" id="2650661"/>
    <lineage>
        <taxon>Bacteria</taxon>
        <taxon>Pseudomonadati</taxon>
        <taxon>Pseudomonadota</taxon>
        <taxon>Alphaproteobacteria</taxon>
        <taxon>Rhodobacterales</taxon>
        <taxon>Roseobacteraceae</taxon>
        <taxon>Roseicyclus</taxon>
    </lineage>
</organism>
<reference evidence="1 2" key="1">
    <citation type="submission" date="2020-04" db="EMBL/GenBank/DDBJ databases">
        <authorList>
            <person name="Yoon J."/>
        </authorList>
    </citation>
    <scope>NUCLEOTIDE SEQUENCE [LARGE SCALE GENOMIC DNA]</scope>
    <source>
        <strain evidence="1 2">KMU-115</strain>
    </source>
</reference>
<keyword evidence="2" id="KW-1185">Reference proteome</keyword>
<proteinExistence type="predicted"/>
<dbReference type="Gene3D" id="3.40.630.30">
    <property type="match status" value="1"/>
</dbReference>
<name>A0A7X6JYM0_9RHOB</name>
<comment type="caution">
    <text evidence="1">The sequence shown here is derived from an EMBL/GenBank/DDBJ whole genome shotgun (WGS) entry which is preliminary data.</text>
</comment>
<dbReference type="SUPFAM" id="SSF55729">
    <property type="entry name" value="Acyl-CoA N-acyltransferases (Nat)"/>
    <property type="match status" value="1"/>
</dbReference>
<dbReference type="RefSeq" id="WP_168622986.1">
    <property type="nucleotide sequence ID" value="NZ_JAAZQQ010000002.1"/>
</dbReference>